<organism evidence="1 2">
    <name type="scientific">Pluteus cervinus</name>
    <dbReference type="NCBI Taxonomy" id="181527"/>
    <lineage>
        <taxon>Eukaryota</taxon>
        <taxon>Fungi</taxon>
        <taxon>Dikarya</taxon>
        <taxon>Basidiomycota</taxon>
        <taxon>Agaricomycotina</taxon>
        <taxon>Agaricomycetes</taxon>
        <taxon>Agaricomycetidae</taxon>
        <taxon>Agaricales</taxon>
        <taxon>Pluteineae</taxon>
        <taxon>Pluteaceae</taxon>
        <taxon>Pluteus</taxon>
    </lineage>
</organism>
<name>A0ACD2ZZR0_9AGAR</name>
<gene>
    <name evidence="1" type="ORF">BDN72DRAFT_906321</name>
</gene>
<reference evidence="1 2" key="1">
    <citation type="journal article" date="2019" name="Nat. Ecol. Evol.">
        <title>Megaphylogeny resolves global patterns of mushroom evolution.</title>
        <authorList>
            <person name="Varga T."/>
            <person name="Krizsan K."/>
            <person name="Foldi C."/>
            <person name="Dima B."/>
            <person name="Sanchez-Garcia M."/>
            <person name="Sanchez-Ramirez S."/>
            <person name="Szollosi G.J."/>
            <person name="Szarkandi J.G."/>
            <person name="Papp V."/>
            <person name="Albert L."/>
            <person name="Andreopoulos W."/>
            <person name="Angelini C."/>
            <person name="Antonin V."/>
            <person name="Barry K.W."/>
            <person name="Bougher N.L."/>
            <person name="Buchanan P."/>
            <person name="Buyck B."/>
            <person name="Bense V."/>
            <person name="Catcheside P."/>
            <person name="Chovatia M."/>
            <person name="Cooper J."/>
            <person name="Damon W."/>
            <person name="Desjardin D."/>
            <person name="Finy P."/>
            <person name="Geml J."/>
            <person name="Haridas S."/>
            <person name="Hughes K."/>
            <person name="Justo A."/>
            <person name="Karasinski D."/>
            <person name="Kautmanova I."/>
            <person name="Kiss B."/>
            <person name="Kocsube S."/>
            <person name="Kotiranta H."/>
            <person name="LaButti K.M."/>
            <person name="Lechner B.E."/>
            <person name="Liimatainen K."/>
            <person name="Lipzen A."/>
            <person name="Lukacs Z."/>
            <person name="Mihaltcheva S."/>
            <person name="Morgado L.N."/>
            <person name="Niskanen T."/>
            <person name="Noordeloos M.E."/>
            <person name="Ohm R.A."/>
            <person name="Ortiz-Santana B."/>
            <person name="Ovrebo C."/>
            <person name="Racz N."/>
            <person name="Riley R."/>
            <person name="Savchenko A."/>
            <person name="Shiryaev A."/>
            <person name="Soop K."/>
            <person name="Spirin V."/>
            <person name="Szebenyi C."/>
            <person name="Tomsovsky M."/>
            <person name="Tulloss R.E."/>
            <person name="Uehling J."/>
            <person name="Grigoriev I.V."/>
            <person name="Vagvolgyi C."/>
            <person name="Papp T."/>
            <person name="Martin F.M."/>
            <person name="Miettinen O."/>
            <person name="Hibbett D.S."/>
            <person name="Nagy L.G."/>
        </authorList>
    </citation>
    <scope>NUCLEOTIDE SEQUENCE [LARGE SCALE GENOMIC DNA]</scope>
    <source>
        <strain evidence="1 2">NL-1719</strain>
    </source>
</reference>
<dbReference type="Proteomes" id="UP000308600">
    <property type="component" value="Unassembled WGS sequence"/>
</dbReference>
<evidence type="ECO:0000313" key="2">
    <source>
        <dbReference type="Proteomes" id="UP000308600"/>
    </source>
</evidence>
<dbReference type="EMBL" id="ML209151">
    <property type="protein sequence ID" value="TFK58899.1"/>
    <property type="molecule type" value="Genomic_DNA"/>
</dbReference>
<accession>A0ACD2ZZR0</accession>
<proteinExistence type="predicted"/>
<keyword evidence="2" id="KW-1185">Reference proteome</keyword>
<protein>
    <submittedName>
        <fullName evidence="1">Uncharacterized protein</fullName>
    </submittedName>
</protein>
<evidence type="ECO:0000313" key="1">
    <source>
        <dbReference type="EMBL" id="TFK58899.1"/>
    </source>
</evidence>
<sequence>MSSQPPALIPEELFRFYQNLKKIEGNVANARNKIEAAGKLLTQADDVLVDLDGYLCMTRKRVALAIDQYHNTNTNVLVASSTAGAFAADVAKLIAHYDILKHLLFTETCLNTTNGPPAGEPFEVIHPDPTESHDGGSFAILCAPGPLIAGGSNDEGKSTSLFSIFSSTNFIIGTTLKRPSNVNEDVAPSKRSRGFPSVEGSTFS</sequence>